<dbReference type="SUPFAM" id="SSF50969">
    <property type="entry name" value="YVTN repeat-like/Quinoprotein amine dehydrogenase"/>
    <property type="match status" value="1"/>
</dbReference>
<name>A0A0H2KL84_9MICO</name>
<feature type="signal peptide" evidence="2">
    <location>
        <begin position="1"/>
        <end position="44"/>
    </location>
</feature>
<evidence type="ECO:0000313" key="4">
    <source>
        <dbReference type="Proteomes" id="UP000035265"/>
    </source>
</evidence>
<dbReference type="Gene3D" id="2.130.10.10">
    <property type="entry name" value="YVTN repeat-like/Quinoprotein amine dehydrogenase"/>
    <property type="match status" value="2"/>
</dbReference>
<evidence type="ECO:0000256" key="2">
    <source>
        <dbReference type="SAM" id="SignalP"/>
    </source>
</evidence>
<evidence type="ECO:0008006" key="5">
    <source>
        <dbReference type="Google" id="ProtNLM"/>
    </source>
</evidence>
<keyword evidence="2" id="KW-0732">Signal</keyword>
<dbReference type="InterPro" id="IPR011964">
    <property type="entry name" value="YVTN_b-propeller_repeat"/>
</dbReference>
<feature type="region of interest" description="Disordered" evidence="1">
    <location>
        <begin position="1"/>
        <end position="22"/>
    </location>
</feature>
<dbReference type="NCBIfam" id="TIGR02276">
    <property type="entry name" value="beta_rpt_yvtn"/>
    <property type="match status" value="1"/>
</dbReference>
<keyword evidence="4" id="KW-1185">Reference proteome</keyword>
<sequence length="418" mass="42962">MAPLSAPGGAAPPSRRTRRTRHVVTAWATAAVVAALAACSPGSAGDAASPDPTPNPDVTSPAPTPAPDPSDAPAAPEEPVEAPARYLLATEAESDGLAVVDPTIREGSAVVDRIEVGAAPWGVAVHAPTMRAYVSTAQGVAVVDLATRERVDLIPYRDTPARVGFGEYRRGGMGIAVSPDGTRVYVAVHRGDSSTLETIDVASREVLASTPVGLRPFDVLVAADGSEVYTVDHDEFSVHVVDTTTFEARRIEVAPFGTEGGLASFEKPHYAVLDDDGSLLLPYQGRVLVRLDPATGTATSVPSAADSHQHGVARTPDGRVVVVGNGPFGNAAGGPNVTVLDPATGAEQVAPLTRRHETATTWTDPATGGLSAVLAGGYTQAEAWDGATVVDLDTLATYEIQIPGRPQVVVPLPEGPAA</sequence>
<protein>
    <recommendedName>
        <fullName evidence="5">YncE family protein</fullName>
    </recommendedName>
</protein>
<comment type="caution">
    <text evidence="3">The sequence shown here is derived from an EMBL/GenBank/DDBJ whole genome shotgun (WGS) entry which is preliminary data.</text>
</comment>
<evidence type="ECO:0000313" key="3">
    <source>
        <dbReference type="EMBL" id="KLN33893.1"/>
    </source>
</evidence>
<feature type="compositionally biased region" description="Low complexity" evidence="1">
    <location>
        <begin position="1"/>
        <end position="14"/>
    </location>
</feature>
<dbReference type="EMBL" id="JNBQ01000024">
    <property type="protein sequence ID" value="KLN33893.1"/>
    <property type="molecule type" value="Genomic_DNA"/>
</dbReference>
<proteinExistence type="predicted"/>
<dbReference type="RefSeq" id="WP_047233715.1">
    <property type="nucleotide sequence ID" value="NZ_JNBQ01000024.1"/>
</dbReference>
<dbReference type="InterPro" id="IPR015943">
    <property type="entry name" value="WD40/YVTN_repeat-like_dom_sf"/>
</dbReference>
<dbReference type="STRING" id="264251.FB00_15230"/>
<dbReference type="InterPro" id="IPR051200">
    <property type="entry name" value="Host-pathogen_enzymatic-act"/>
</dbReference>
<dbReference type="PANTHER" id="PTHR47197:SF3">
    <property type="entry name" value="DIHYDRO-HEME D1 DEHYDROGENASE"/>
    <property type="match status" value="1"/>
</dbReference>
<evidence type="ECO:0000256" key="1">
    <source>
        <dbReference type="SAM" id="MobiDB-lite"/>
    </source>
</evidence>
<dbReference type="Proteomes" id="UP000035265">
    <property type="component" value="Unassembled WGS sequence"/>
</dbReference>
<feature type="chain" id="PRO_5039640277" description="YncE family protein" evidence="2">
    <location>
        <begin position="45"/>
        <end position="418"/>
    </location>
</feature>
<dbReference type="InterPro" id="IPR011044">
    <property type="entry name" value="Quino_amine_DH_bsu"/>
</dbReference>
<reference evidence="3 4" key="1">
    <citation type="submission" date="2014-05" db="EMBL/GenBank/DDBJ databases">
        <title>Cellulosimicrobium funkei U11 genome.</title>
        <authorList>
            <person name="Hu C."/>
            <person name="Gong Y."/>
            <person name="Wan W."/>
            <person name="Jiang M."/>
        </authorList>
    </citation>
    <scope>NUCLEOTIDE SEQUENCE [LARGE SCALE GENOMIC DNA]</scope>
    <source>
        <strain evidence="3 4">U11</strain>
    </source>
</reference>
<dbReference type="AlphaFoldDB" id="A0A0H2KL84"/>
<dbReference type="PATRIC" id="fig|264251.5.peg.3099"/>
<feature type="region of interest" description="Disordered" evidence="1">
    <location>
        <begin position="40"/>
        <end position="79"/>
    </location>
</feature>
<gene>
    <name evidence="3" type="ORF">FB00_15230</name>
</gene>
<accession>A0A0H2KL84</accession>
<dbReference type="PANTHER" id="PTHR47197">
    <property type="entry name" value="PROTEIN NIRF"/>
    <property type="match status" value="1"/>
</dbReference>
<organism evidence="3 4">
    <name type="scientific">Cellulosimicrobium funkei</name>
    <dbReference type="NCBI Taxonomy" id="264251"/>
    <lineage>
        <taxon>Bacteria</taxon>
        <taxon>Bacillati</taxon>
        <taxon>Actinomycetota</taxon>
        <taxon>Actinomycetes</taxon>
        <taxon>Micrococcales</taxon>
        <taxon>Promicromonosporaceae</taxon>
        <taxon>Cellulosimicrobium</taxon>
    </lineage>
</organism>